<dbReference type="EMBL" id="JAVDXU010000001">
    <property type="protein sequence ID" value="MDR7267956.1"/>
    <property type="molecule type" value="Genomic_DNA"/>
</dbReference>
<name>A0ABU1YIU0_ROSSA</name>
<comment type="subunit">
    <text evidence="3">The core secretion machinery of the T3SS is composed of approximately 20 different proteins, including cytoplasmic components, a base, an export apparatus and a needle. This subunit is part of the base, which anchors the injectisome in the bacterial cell envelope. Forms a stable homooligomeric complex.</text>
</comment>
<evidence type="ECO:0000256" key="3">
    <source>
        <dbReference type="HAMAP-Rule" id="MF_02219"/>
    </source>
</evidence>
<dbReference type="Gene3D" id="3.30.1370.120">
    <property type="match status" value="2"/>
</dbReference>
<dbReference type="PANTHER" id="PTHR30332">
    <property type="entry name" value="PROBABLE GENERAL SECRETION PATHWAY PROTEIN D"/>
    <property type="match status" value="1"/>
</dbReference>
<comment type="function">
    <text evidence="3">Component of the type III secretion system (T3SS), also called injectisome, which is used to inject bacterial effector proteins into eukaryotic host cells. Forms a ring-shaped multimeric structure with an apparent central pore in the outer membrane.</text>
</comment>
<evidence type="ECO:0000313" key="9">
    <source>
        <dbReference type="Proteomes" id="UP001180453"/>
    </source>
</evidence>
<comment type="similarity">
    <text evidence="3">Belongs to the bacterial secretin family. T3SS SctC subfamily.</text>
</comment>
<organism evidence="8 9">
    <name type="scientific">Roseateles saccharophilus</name>
    <name type="common">Pseudomonas saccharophila</name>
    <dbReference type="NCBI Taxonomy" id="304"/>
    <lineage>
        <taxon>Bacteria</taxon>
        <taxon>Pseudomonadati</taxon>
        <taxon>Pseudomonadota</taxon>
        <taxon>Betaproteobacteria</taxon>
        <taxon>Burkholderiales</taxon>
        <taxon>Sphaerotilaceae</taxon>
        <taxon>Roseateles</taxon>
    </lineage>
</organism>
<feature type="domain" description="NolW-like" evidence="7">
    <location>
        <begin position="183"/>
        <end position="314"/>
    </location>
</feature>
<comment type="subcellular location">
    <subcellularLocation>
        <location evidence="1 3 4">Cell outer membrane</location>
    </subcellularLocation>
</comment>
<gene>
    <name evidence="3" type="primary">sctC</name>
    <name evidence="8" type="ORF">J2X20_000585</name>
</gene>
<dbReference type="Proteomes" id="UP001180453">
    <property type="component" value="Unassembled WGS sequence"/>
</dbReference>
<keyword evidence="3" id="KW-0653">Protein transport</keyword>
<evidence type="ECO:0000313" key="8">
    <source>
        <dbReference type="EMBL" id="MDR7267956.1"/>
    </source>
</evidence>
<feature type="compositionally biased region" description="Low complexity" evidence="5">
    <location>
        <begin position="222"/>
        <end position="231"/>
    </location>
</feature>
<dbReference type="NCBIfam" id="TIGR02516">
    <property type="entry name" value="type_III_yscC"/>
    <property type="match status" value="1"/>
</dbReference>
<keyword evidence="3" id="KW-0472">Membrane</keyword>
<dbReference type="PANTHER" id="PTHR30332:SF5">
    <property type="entry name" value="SPI-1 TYPE 3 SECRETION SYSTEM SECRETIN"/>
    <property type="match status" value="1"/>
</dbReference>
<feature type="domain" description="Type II/III secretion system secretin-like" evidence="6">
    <location>
        <begin position="403"/>
        <end position="560"/>
    </location>
</feature>
<dbReference type="InterPro" id="IPR005644">
    <property type="entry name" value="NolW-like"/>
</dbReference>
<dbReference type="Gene3D" id="3.55.50.30">
    <property type="match status" value="1"/>
</dbReference>
<keyword evidence="2 3" id="KW-0732">Signal</keyword>
<dbReference type="RefSeq" id="WP_310260631.1">
    <property type="nucleotide sequence ID" value="NZ_JAVDXU010000001.1"/>
</dbReference>
<proteinExistence type="inferred from homology"/>
<keyword evidence="3" id="KW-0998">Cell outer membrane</keyword>
<dbReference type="PRINTS" id="PR01337">
    <property type="entry name" value="TYPE3OMGPROT"/>
</dbReference>
<feature type="domain" description="NolW-like" evidence="7">
    <location>
        <begin position="115"/>
        <end position="176"/>
    </location>
</feature>
<keyword evidence="3" id="KW-0811">Translocation</keyword>
<accession>A0ABU1YIU0</accession>
<evidence type="ECO:0000259" key="7">
    <source>
        <dbReference type="Pfam" id="PF03958"/>
    </source>
</evidence>
<sequence length="574" mass="61647" precursor="true">MLRSAYLLFCAGLVAALLASPATAADLPRNGRPFRMEANEKPVGDFLRELAASQGVTAVIDGKVSGTISGRFAITGSQPGAVQMVLSNICAANGLTWYYDGAFLFIDPAADTRSEVFTIAGKNAPRIADTLARLKIADARYPLQISEADGNVYVSGPKRYVELVRQTVRLIDQRAARDDRADVQVFPLRYAWAADFKINRAGKQVSIPGVATVLRNLYGRSGAGRASAPSSVTGPVRRTKLGVSDGAGSGVAKLSSEGSSAAEDEGDAGGTEFASGELPQFQPDTRLNAVLVRDTPERMARYEKLIQTMDVRPRLIEIEVTIMDISTNTLDSLGVDWRLHARHGDLQIGRGNLPPLTFGNANSEAGQVVTVNPQGNPSTPLGALFTASIGNDLRNYLLTRVSALAQKGNANFIARPKVLTLDNNEAVLENLSEFYVRVDGFQDSSLYSVTAGTAVRVTPLIVDDKEGRGVLMSIDIEDGDVSSSMVDRIPVVRRRTVNTQALVDEGASLLIAGYTSEEKANATSGVPLLSSIPVLGKLFQYSEKKQNNMERFYLLTPRLVTSGSKPPLQQEPTQ</sequence>
<feature type="region of interest" description="Disordered" evidence="5">
    <location>
        <begin position="222"/>
        <end position="279"/>
    </location>
</feature>
<reference evidence="8 9" key="1">
    <citation type="submission" date="2023-07" db="EMBL/GenBank/DDBJ databases">
        <title>Sorghum-associated microbial communities from plants grown in Nebraska, USA.</title>
        <authorList>
            <person name="Schachtman D."/>
        </authorList>
    </citation>
    <scope>NUCLEOTIDE SEQUENCE [LARGE SCALE GENOMIC DNA]</scope>
    <source>
        <strain evidence="8 9">BE314</strain>
    </source>
</reference>
<protein>
    <recommendedName>
        <fullName evidence="3">Type 3 secretion system secretin</fullName>
        <shortName evidence="3">T3SS secretin</shortName>
    </recommendedName>
</protein>
<dbReference type="InterPro" id="IPR038591">
    <property type="entry name" value="NolW-like_sf"/>
</dbReference>
<dbReference type="InterPro" id="IPR004846">
    <property type="entry name" value="T2SS/T3SS_dom"/>
</dbReference>
<dbReference type="Pfam" id="PF00263">
    <property type="entry name" value="Secretin"/>
    <property type="match status" value="1"/>
</dbReference>
<evidence type="ECO:0000256" key="1">
    <source>
        <dbReference type="ARBA" id="ARBA00004442"/>
    </source>
</evidence>
<evidence type="ECO:0000256" key="5">
    <source>
        <dbReference type="SAM" id="MobiDB-lite"/>
    </source>
</evidence>
<evidence type="ECO:0000256" key="2">
    <source>
        <dbReference type="ARBA" id="ARBA00022729"/>
    </source>
</evidence>
<feature type="signal peptide" evidence="3">
    <location>
        <begin position="1"/>
        <end position="24"/>
    </location>
</feature>
<dbReference type="HAMAP" id="MF_02219">
    <property type="entry name" value="Type_III_secretin"/>
    <property type="match status" value="1"/>
</dbReference>
<evidence type="ECO:0000256" key="4">
    <source>
        <dbReference type="RuleBase" id="RU004004"/>
    </source>
</evidence>
<comment type="caution">
    <text evidence="8">The sequence shown here is derived from an EMBL/GenBank/DDBJ whole genome shotgun (WGS) entry which is preliminary data.</text>
</comment>
<dbReference type="InterPro" id="IPR003522">
    <property type="entry name" value="T3SS_OM_pore_YscC"/>
</dbReference>
<feature type="chain" id="PRO_5044902919" description="Type 3 secretion system secretin" evidence="3">
    <location>
        <begin position="25"/>
        <end position="574"/>
    </location>
</feature>
<evidence type="ECO:0000259" key="6">
    <source>
        <dbReference type="Pfam" id="PF00263"/>
    </source>
</evidence>
<keyword evidence="3 4" id="KW-0813">Transport</keyword>
<dbReference type="Pfam" id="PF03958">
    <property type="entry name" value="Secretin_N"/>
    <property type="match status" value="2"/>
</dbReference>
<dbReference type="InterPro" id="IPR050810">
    <property type="entry name" value="Bact_Secretion_Sys_Channel"/>
</dbReference>
<keyword evidence="9" id="KW-1185">Reference proteome</keyword>